<feature type="region of interest" description="Disordered" evidence="1">
    <location>
        <begin position="211"/>
        <end position="241"/>
    </location>
</feature>
<name>A0A6A6RSV0_9PLEO</name>
<evidence type="ECO:0000256" key="1">
    <source>
        <dbReference type="SAM" id="MobiDB-lite"/>
    </source>
</evidence>
<dbReference type="AlphaFoldDB" id="A0A6A6RSV0"/>
<keyword evidence="3" id="KW-1185">Reference proteome</keyword>
<feature type="region of interest" description="Disordered" evidence="1">
    <location>
        <begin position="137"/>
        <end position="174"/>
    </location>
</feature>
<dbReference type="EMBL" id="MU006790">
    <property type="protein sequence ID" value="KAF2638195.1"/>
    <property type="molecule type" value="Genomic_DNA"/>
</dbReference>
<sequence>MANPHTHHTQLHGSCACGRNRYTVDIPSQQTRLAELRYDNTSASRYHSASPLTLWLRVPLTWYTSATFAQFSDEKHASIKRTFVSPFPSDTRRQFCGYCGTQLTSWHERTRDDSEHICLTVGSLLDEDQTLLGRLGYLPGGESSDEDTNEAVAGPSRQPRTVARTEPQARGAPWFEDMVEQTSLGRFKQQRGAHTSRDGNIRVEWEVVEWTEGDDADDESATPSKRKIGDVEAEDTEMRTA</sequence>
<protein>
    <recommendedName>
        <fullName evidence="4">CENP-V/GFA domain-containing protein</fullName>
    </recommendedName>
</protein>
<gene>
    <name evidence="2" type="ORF">P280DRAFT_77977</name>
</gene>
<dbReference type="Gene3D" id="3.90.1590.10">
    <property type="entry name" value="glutathione-dependent formaldehyde- activating enzyme (gfa)"/>
    <property type="match status" value="1"/>
</dbReference>
<accession>A0A6A6RSV0</accession>
<dbReference type="InterPro" id="IPR011057">
    <property type="entry name" value="Mss4-like_sf"/>
</dbReference>
<evidence type="ECO:0008006" key="4">
    <source>
        <dbReference type="Google" id="ProtNLM"/>
    </source>
</evidence>
<organism evidence="2 3">
    <name type="scientific">Massarina eburnea CBS 473.64</name>
    <dbReference type="NCBI Taxonomy" id="1395130"/>
    <lineage>
        <taxon>Eukaryota</taxon>
        <taxon>Fungi</taxon>
        <taxon>Dikarya</taxon>
        <taxon>Ascomycota</taxon>
        <taxon>Pezizomycotina</taxon>
        <taxon>Dothideomycetes</taxon>
        <taxon>Pleosporomycetidae</taxon>
        <taxon>Pleosporales</taxon>
        <taxon>Massarineae</taxon>
        <taxon>Massarinaceae</taxon>
        <taxon>Massarina</taxon>
    </lineage>
</organism>
<dbReference type="OrthoDB" id="3907216at2759"/>
<proteinExistence type="predicted"/>
<feature type="compositionally biased region" description="Acidic residues" evidence="1">
    <location>
        <begin position="211"/>
        <end position="220"/>
    </location>
</feature>
<evidence type="ECO:0000313" key="3">
    <source>
        <dbReference type="Proteomes" id="UP000799753"/>
    </source>
</evidence>
<dbReference type="Proteomes" id="UP000799753">
    <property type="component" value="Unassembled WGS sequence"/>
</dbReference>
<reference evidence="2" key="1">
    <citation type="journal article" date="2020" name="Stud. Mycol.">
        <title>101 Dothideomycetes genomes: a test case for predicting lifestyles and emergence of pathogens.</title>
        <authorList>
            <person name="Haridas S."/>
            <person name="Albert R."/>
            <person name="Binder M."/>
            <person name="Bloem J."/>
            <person name="Labutti K."/>
            <person name="Salamov A."/>
            <person name="Andreopoulos B."/>
            <person name="Baker S."/>
            <person name="Barry K."/>
            <person name="Bills G."/>
            <person name="Bluhm B."/>
            <person name="Cannon C."/>
            <person name="Castanera R."/>
            <person name="Culley D."/>
            <person name="Daum C."/>
            <person name="Ezra D."/>
            <person name="Gonzalez J."/>
            <person name="Henrissat B."/>
            <person name="Kuo A."/>
            <person name="Liang C."/>
            <person name="Lipzen A."/>
            <person name="Lutzoni F."/>
            <person name="Magnuson J."/>
            <person name="Mondo S."/>
            <person name="Nolan M."/>
            <person name="Ohm R."/>
            <person name="Pangilinan J."/>
            <person name="Park H.-J."/>
            <person name="Ramirez L."/>
            <person name="Alfaro M."/>
            <person name="Sun H."/>
            <person name="Tritt A."/>
            <person name="Yoshinaga Y."/>
            <person name="Zwiers L.-H."/>
            <person name="Turgeon B."/>
            <person name="Goodwin S."/>
            <person name="Spatafora J."/>
            <person name="Crous P."/>
            <person name="Grigoriev I."/>
        </authorList>
    </citation>
    <scope>NUCLEOTIDE SEQUENCE</scope>
    <source>
        <strain evidence="2">CBS 473.64</strain>
    </source>
</reference>
<dbReference type="SUPFAM" id="SSF51316">
    <property type="entry name" value="Mss4-like"/>
    <property type="match status" value="1"/>
</dbReference>
<evidence type="ECO:0000313" key="2">
    <source>
        <dbReference type="EMBL" id="KAF2638195.1"/>
    </source>
</evidence>